<dbReference type="EMBL" id="MLAW01000001">
    <property type="protein sequence ID" value="OJJ27615.1"/>
    <property type="molecule type" value="Genomic_DNA"/>
</dbReference>
<accession>A0A1L9QY52</accession>
<protein>
    <recommendedName>
        <fullName evidence="3">CopG family transcriptional regulator</fullName>
    </recommendedName>
</protein>
<organism evidence="1 2">
    <name type="scientific">Roseofilum reptotaenium AO1-A</name>
    <dbReference type="NCBI Taxonomy" id="1925591"/>
    <lineage>
        <taxon>Bacteria</taxon>
        <taxon>Bacillati</taxon>
        <taxon>Cyanobacteriota</taxon>
        <taxon>Cyanophyceae</taxon>
        <taxon>Desertifilales</taxon>
        <taxon>Desertifilaceae</taxon>
        <taxon>Roseofilum</taxon>
    </lineage>
</organism>
<evidence type="ECO:0008006" key="3">
    <source>
        <dbReference type="Google" id="ProtNLM"/>
    </source>
</evidence>
<dbReference type="Gene3D" id="6.10.10.120">
    <property type="entry name" value="Antitoxin ParD1-like"/>
    <property type="match status" value="1"/>
</dbReference>
<comment type="caution">
    <text evidence="1">The sequence shown here is derived from an EMBL/GenBank/DDBJ whole genome shotgun (WGS) entry which is preliminary data.</text>
</comment>
<dbReference type="AlphaFoldDB" id="A0A1L9QY52"/>
<keyword evidence="2" id="KW-1185">Reference proteome</keyword>
<gene>
    <name evidence="1" type="ORF">BI308_01235</name>
</gene>
<sequence>MTIVLKPETHRAILEKLKSDRYSTADEVVQAALQLLEERDFLLDQHPTLTSIEEFDAKVKQLTDTFAACVKPDVPLLLDEAVSRAGIYQEHP</sequence>
<dbReference type="Proteomes" id="UP000183940">
    <property type="component" value="Unassembled WGS sequence"/>
</dbReference>
<evidence type="ECO:0000313" key="2">
    <source>
        <dbReference type="Proteomes" id="UP000183940"/>
    </source>
</evidence>
<name>A0A1L9QY52_9CYAN</name>
<reference evidence="1" key="1">
    <citation type="submission" date="2016-10" db="EMBL/GenBank/DDBJ databases">
        <title>CRISPR-Cas defence system in Roseofilum reptotaenium: evidence of a bacteriophage-cyanobacterium arms race in the coral black band disease.</title>
        <authorList>
            <person name="Buerger P."/>
            <person name="Wood-Charlson E.M."/>
            <person name="Weynberg K.D."/>
            <person name="Willis B."/>
            <person name="Van Oppen M.J."/>
        </authorList>
    </citation>
    <scope>NUCLEOTIDE SEQUENCE [LARGE SCALE GENOMIC DNA]</scope>
    <source>
        <strain evidence="1">AO1-A</strain>
    </source>
</reference>
<dbReference type="InterPro" id="IPR038296">
    <property type="entry name" value="ParD_sf"/>
</dbReference>
<dbReference type="STRING" id="1925591.BI308_01235"/>
<dbReference type="Pfam" id="PF03693">
    <property type="entry name" value="ParD_antitoxin"/>
    <property type="match status" value="1"/>
</dbReference>
<proteinExistence type="predicted"/>
<dbReference type="InterPro" id="IPR022789">
    <property type="entry name" value="ParD"/>
</dbReference>
<evidence type="ECO:0000313" key="1">
    <source>
        <dbReference type="EMBL" id="OJJ27615.1"/>
    </source>
</evidence>